<evidence type="ECO:0000313" key="3">
    <source>
        <dbReference type="Proteomes" id="UP000507222"/>
    </source>
</evidence>
<evidence type="ECO:0000313" key="2">
    <source>
        <dbReference type="EMBL" id="CAB4294380.1"/>
    </source>
</evidence>
<proteinExistence type="predicted"/>
<sequence length="69" mass="7427">MAIWLELPLHSQCSSFLALASDLLQLLVGGSLADHKFLFLGAGKVDTGIAELIALEVSKQIFSLLFVLI</sequence>
<dbReference type="OrthoDB" id="1748068at2759"/>
<dbReference type="Proteomes" id="UP000507222">
    <property type="component" value="Unassembled WGS sequence"/>
</dbReference>
<protein>
    <recommendedName>
        <fullName evidence="5">Malic enzyme NAD-binding domain-containing protein</fullName>
    </recommendedName>
</protein>
<reference evidence="1 3" key="2">
    <citation type="submission" date="2020-05" db="EMBL/GenBank/DDBJ databases">
        <authorList>
            <person name="Campoy J."/>
            <person name="Schneeberger K."/>
            <person name="Spophaly S."/>
        </authorList>
    </citation>
    <scope>NUCLEOTIDE SEQUENCE [LARGE SCALE GENOMIC DNA]</scope>
    <source>
        <strain evidence="1">PruArmRojPasFocal</strain>
    </source>
</reference>
<dbReference type="Proteomes" id="UP000507245">
    <property type="component" value="Unassembled WGS sequence"/>
</dbReference>
<accession>A0A6J5TIS6</accession>
<gene>
    <name evidence="1" type="ORF">CURHAP_LOCUS5106</name>
    <name evidence="2" type="ORF">ORAREDHAP_LOCUS4871</name>
</gene>
<dbReference type="EMBL" id="CAEKKB010000001">
    <property type="protein sequence ID" value="CAB4294380.1"/>
    <property type="molecule type" value="Genomic_DNA"/>
</dbReference>
<keyword evidence="4" id="KW-1185">Reference proteome</keyword>
<evidence type="ECO:0000313" key="1">
    <source>
        <dbReference type="EMBL" id="CAB4263840.1"/>
    </source>
</evidence>
<organism evidence="1 3">
    <name type="scientific">Prunus armeniaca</name>
    <name type="common">Apricot</name>
    <name type="synonym">Armeniaca vulgaris</name>
    <dbReference type="NCBI Taxonomy" id="36596"/>
    <lineage>
        <taxon>Eukaryota</taxon>
        <taxon>Viridiplantae</taxon>
        <taxon>Streptophyta</taxon>
        <taxon>Embryophyta</taxon>
        <taxon>Tracheophyta</taxon>
        <taxon>Spermatophyta</taxon>
        <taxon>Magnoliopsida</taxon>
        <taxon>eudicotyledons</taxon>
        <taxon>Gunneridae</taxon>
        <taxon>Pentapetalae</taxon>
        <taxon>rosids</taxon>
        <taxon>fabids</taxon>
        <taxon>Rosales</taxon>
        <taxon>Rosaceae</taxon>
        <taxon>Amygdaloideae</taxon>
        <taxon>Amygdaleae</taxon>
        <taxon>Prunus</taxon>
    </lineage>
</organism>
<name>A0A6J5TIS6_PRUAR</name>
<reference evidence="4" key="1">
    <citation type="journal article" date="2020" name="Genome Biol.">
        <title>Gamete binning: chromosome-level and haplotype-resolved genome assembly enabled by high-throughput single-cell sequencing of gamete genomes.</title>
        <authorList>
            <person name="Campoy J.A."/>
            <person name="Sun H."/>
            <person name="Goel M."/>
            <person name="Jiao W.-B."/>
            <person name="Folz-Donahue K."/>
            <person name="Wang N."/>
            <person name="Rubio M."/>
            <person name="Liu C."/>
            <person name="Kukat C."/>
            <person name="Ruiz D."/>
            <person name="Huettel B."/>
            <person name="Schneeberger K."/>
        </authorList>
    </citation>
    <scope>NUCLEOTIDE SEQUENCE [LARGE SCALE GENOMIC DNA]</scope>
    <source>
        <strain evidence="4">cv. Rojo Pasion</strain>
    </source>
</reference>
<dbReference type="EMBL" id="CAEKDK010000001">
    <property type="protein sequence ID" value="CAB4263840.1"/>
    <property type="molecule type" value="Genomic_DNA"/>
</dbReference>
<evidence type="ECO:0008006" key="5">
    <source>
        <dbReference type="Google" id="ProtNLM"/>
    </source>
</evidence>
<dbReference type="AlphaFoldDB" id="A0A6J5TIS6"/>
<evidence type="ECO:0000313" key="4">
    <source>
        <dbReference type="Proteomes" id="UP000507245"/>
    </source>
</evidence>